<name>A0A401QUR0_STRNR</name>
<sequence>MTLVEVWWLFETVQYRHRSAAERCVSEWKQHRAVAGRHDKRDYVFNGTLAVAEIVDKRARHHQALMTLACLRLWLP</sequence>
<accession>A0A401QUR0</accession>
<reference evidence="1 2" key="1">
    <citation type="journal article" date="2019" name="Microbiol. Resour. Announc.">
        <title>Draft Genome Sequence of the Most Traditional epsilon-Poly-l-Lysine Producer, Streptomyces albulus NBRC14147.</title>
        <authorList>
            <person name="Yamanaka K."/>
            <person name="Hamano Y."/>
        </authorList>
    </citation>
    <scope>NUCLEOTIDE SEQUENCE [LARGE SCALE GENOMIC DNA]</scope>
    <source>
        <strain evidence="1 2">NBRC 14147</strain>
    </source>
</reference>
<proteinExistence type="predicted"/>
<evidence type="ECO:0000313" key="2">
    <source>
        <dbReference type="Proteomes" id="UP000288351"/>
    </source>
</evidence>
<evidence type="ECO:0000313" key="1">
    <source>
        <dbReference type="EMBL" id="GCB89100.1"/>
    </source>
</evidence>
<dbReference type="EMBL" id="BHXC01000006">
    <property type="protein sequence ID" value="GCB89100.1"/>
    <property type="molecule type" value="Genomic_DNA"/>
</dbReference>
<protein>
    <submittedName>
        <fullName evidence="1">IS5 family transposase</fullName>
    </submittedName>
</protein>
<organism evidence="1 2">
    <name type="scientific">Streptomyces noursei</name>
    <name type="common">Streptomyces albulus</name>
    <dbReference type="NCBI Taxonomy" id="1971"/>
    <lineage>
        <taxon>Bacteria</taxon>
        <taxon>Bacillati</taxon>
        <taxon>Actinomycetota</taxon>
        <taxon>Actinomycetes</taxon>
        <taxon>Kitasatosporales</taxon>
        <taxon>Streptomycetaceae</taxon>
        <taxon>Streptomyces</taxon>
    </lineage>
</organism>
<comment type="caution">
    <text evidence="1">The sequence shown here is derived from an EMBL/GenBank/DDBJ whole genome shotgun (WGS) entry which is preliminary data.</text>
</comment>
<dbReference type="Proteomes" id="UP000288351">
    <property type="component" value="Unassembled WGS sequence"/>
</dbReference>
<gene>
    <name evidence="1" type="ORF">SALB_01774</name>
</gene>
<dbReference type="AlphaFoldDB" id="A0A401QUR0"/>